<dbReference type="Proteomes" id="UP000095552">
    <property type="component" value="Unassembled WGS sequence"/>
</dbReference>
<evidence type="ECO:0000256" key="1">
    <source>
        <dbReference type="ARBA" id="ARBA00004383"/>
    </source>
</evidence>
<comment type="caution">
    <text evidence="12">The sequence shown here is derived from an EMBL/GenBank/DDBJ whole genome shotgun (WGS) entry which is preliminary data.</text>
</comment>
<feature type="transmembrane region" description="Helical" evidence="10">
    <location>
        <begin position="49"/>
        <end position="66"/>
    </location>
</feature>
<organism evidence="12 13">
    <name type="scientific">Roseivirga misakiensis</name>
    <dbReference type="NCBI Taxonomy" id="1563681"/>
    <lineage>
        <taxon>Bacteria</taxon>
        <taxon>Pseudomonadati</taxon>
        <taxon>Bacteroidota</taxon>
        <taxon>Cytophagia</taxon>
        <taxon>Cytophagales</taxon>
        <taxon>Roseivirgaceae</taxon>
        <taxon>Roseivirga</taxon>
    </lineage>
</organism>
<protein>
    <recommendedName>
        <fullName evidence="11">TonB C-terminal domain-containing protein</fullName>
    </recommendedName>
</protein>
<proteinExistence type="inferred from homology"/>
<reference evidence="12 13" key="1">
    <citation type="submission" date="2016-08" db="EMBL/GenBank/DDBJ databases">
        <title>Draft genome of Fabibacter sp. strain SK-8.</title>
        <authorList>
            <person name="Wong S.-K."/>
            <person name="Hamasaki K."/>
            <person name="Yoshizawa S."/>
        </authorList>
    </citation>
    <scope>NUCLEOTIDE SEQUENCE [LARGE SCALE GENOMIC DNA]</scope>
    <source>
        <strain evidence="12 13">SK-8</strain>
    </source>
</reference>
<keyword evidence="5" id="KW-0997">Cell inner membrane</keyword>
<dbReference type="InterPro" id="IPR006260">
    <property type="entry name" value="TonB/TolA_C"/>
</dbReference>
<feature type="domain" description="TonB C-terminal" evidence="11">
    <location>
        <begin position="339"/>
        <end position="429"/>
    </location>
</feature>
<dbReference type="OrthoDB" id="1522859at2"/>
<comment type="subcellular location">
    <subcellularLocation>
        <location evidence="1">Cell inner membrane</location>
        <topology evidence="1">Single-pass membrane protein</topology>
        <orientation evidence="1">Periplasmic side</orientation>
    </subcellularLocation>
</comment>
<dbReference type="SUPFAM" id="SSF74653">
    <property type="entry name" value="TolA/TonB C-terminal domain"/>
    <property type="match status" value="1"/>
</dbReference>
<comment type="similarity">
    <text evidence="2">Belongs to the TonB family.</text>
</comment>
<accession>A0A1E5SYH0</accession>
<dbReference type="PANTHER" id="PTHR33446">
    <property type="entry name" value="PROTEIN TONB-RELATED"/>
    <property type="match status" value="1"/>
</dbReference>
<evidence type="ECO:0000313" key="13">
    <source>
        <dbReference type="Proteomes" id="UP000095552"/>
    </source>
</evidence>
<name>A0A1E5SYH0_9BACT</name>
<dbReference type="GO" id="GO:0055085">
    <property type="term" value="P:transmembrane transport"/>
    <property type="evidence" value="ECO:0007669"/>
    <property type="project" value="InterPro"/>
</dbReference>
<dbReference type="AlphaFoldDB" id="A0A1E5SYH0"/>
<dbReference type="NCBIfam" id="TIGR01352">
    <property type="entry name" value="tonB_Cterm"/>
    <property type="match status" value="1"/>
</dbReference>
<evidence type="ECO:0000313" key="12">
    <source>
        <dbReference type="EMBL" id="OEK04169.1"/>
    </source>
</evidence>
<keyword evidence="6 10" id="KW-0812">Transmembrane</keyword>
<keyword evidence="9 10" id="KW-0472">Membrane</keyword>
<dbReference type="InterPro" id="IPR037682">
    <property type="entry name" value="TonB_C"/>
</dbReference>
<keyword evidence="3" id="KW-0813">Transport</keyword>
<evidence type="ECO:0000256" key="3">
    <source>
        <dbReference type="ARBA" id="ARBA00022448"/>
    </source>
</evidence>
<evidence type="ECO:0000256" key="4">
    <source>
        <dbReference type="ARBA" id="ARBA00022475"/>
    </source>
</evidence>
<evidence type="ECO:0000256" key="2">
    <source>
        <dbReference type="ARBA" id="ARBA00006555"/>
    </source>
</evidence>
<dbReference type="GO" id="GO:0015031">
    <property type="term" value="P:protein transport"/>
    <property type="evidence" value="ECO:0007669"/>
    <property type="project" value="UniProtKB-KW"/>
</dbReference>
<feature type="transmembrane region" description="Helical" evidence="10">
    <location>
        <begin position="293"/>
        <end position="312"/>
    </location>
</feature>
<dbReference type="InterPro" id="IPR008756">
    <property type="entry name" value="Peptidase_M56"/>
</dbReference>
<evidence type="ECO:0000259" key="11">
    <source>
        <dbReference type="PROSITE" id="PS52015"/>
    </source>
</evidence>
<dbReference type="Pfam" id="PF05569">
    <property type="entry name" value="Peptidase_M56"/>
    <property type="match status" value="1"/>
</dbReference>
<keyword evidence="4" id="KW-1003">Cell membrane</keyword>
<sequence length="429" mass="49563">MGKHPTIELLEKLNGSLIYVLESATCLAILYLAYYFLLRKEKSFRYNRFYLLAALLFAVSFPLIEIDYNPATTPAVLNSIHQVGNEVGNEPIIEADKAYSYTITAQSERPFLLWWEAILTIYIIGVALGLLKLLLRIRSFKEIVWFKRHNTRYKTKGAYFHVNTDGSMPTFSFFNYLFWDNTLDLTEREKNQVLDHEKVHIKEKHSYDIMFVEVLKIVFWFNPFLYLFKTLLEECHEYLADRKVAAETGSALYTQLLVKTVFRKMGLSYGSYFGKNQTVKRVNMLTSTKRVNFLKLLIPIPLIAILFFIFSFEARIPSNIKIKNVTIENHLMANNDESPLPLDGIKSLEESIQYPEKAITANIEGEVVVSFTVNTKGTLENLQFDSKLGYDCEKEVFNALARSGKWKPAVIDGEPTETRVKLPIEFKRS</sequence>
<dbReference type="Gene3D" id="3.30.1150.10">
    <property type="match status" value="1"/>
</dbReference>
<dbReference type="PROSITE" id="PS52015">
    <property type="entry name" value="TONB_CTD"/>
    <property type="match status" value="1"/>
</dbReference>
<keyword evidence="13" id="KW-1185">Reference proteome</keyword>
<dbReference type="EMBL" id="MDGQ01000005">
    <property type="protein sequence ID" value="OEK04169.1"/>
    <property type="molecule type" value="Genomic_DNA"/>
</dbReference>
<evidence type="ECO:0000256" key="7">
    <source>
        <dbReference type="ARBA" id="ARBA00022927"/>
    </source>
</evidence>
<gene>
    <name evidence="12" type="ORF">BFP71_11840</name>
</gene>
<dbReference type="GO" id="GO:0005886">
    <property type="term" value="C:plasma membrane"/>
    <property type="evidence" value="ECO:0007669"/>
    <property type="project" value="UniProtKB-SubCell"/>
</dbReference>
<keyword evidence="7" id="KW-0653">Protein transport</keyword>
<evidence type="ECO:0000256" key="5">
    <source>
        <dbReference type="ARBA" id="ARBA00022519"/>
    </source>
</evidence>
<dbReference type="STRING" id="1563681.BFP71_11840"/>
<evidence type="ECO:0000256" key="9">
    <source>
        <dbReference type="ARBA" id="ARBA00023136"/>
    </source>
</evidence>
<feature type="transmembrane region" description="Helical" evidence="10">
    <location>
        <begin position="16"/>
        <end position="37"/>
    </location>
</feature>
<dbReference type="InterPro" id="IPR051045">
    <property type="entry name" value="TonB-dependent_transducer"/>
</dbReference>
<evidence type="ECO:0000256" key="6">
    <source>
        <dbReference type="ARBA" id="ARBA00022692"/>
    </source>
</evidence>
<feature type="transmembrane region" description="Helical" evidence="10">
    <location>
        <begin position="112"/>
        <end position="135"/>
    </location>
</feature>
<dbReference type="Pfam" id="PF03544">
    <property type="entry name" value="TonB_C"/>
    <property type="match status" value="1"/>
</dbReference>
<evidence type="ECO:0000256" key="8">
    <source>
        <dbReference type="ARBA" id="ARBA00022989"/>
    </source>
</evidence>
<evidence type="ECO:0000256" key="10">
    <source>
        <dbReference type="SAM" id="Phobius"/>
    </source>
</evidence>
<keyword evidence="8 10" id="KW-1133">Transmembrane helix</keyword>
<dbReference type="RefSeq" id="WP_069835674.1">
    <property type="nucleotide sequence ID" value="NZ_MDGQ01000005.1"/>
</dbReference>